<evidence type="ECO:0000259" key="1">
    <source>
        <dbReference type="Pfam" id="PF00498"/>
    </source>
</evidence>
<dbReference type="CDD" id="cd00060">
    <property type="entry name" value="FHA"/>
    <property type="match status" value="1"/>
</dbReference>
<dbReference type="Proteomes" id="UP000256379">
    <property type="component" value="Unassembled WGS sequence"/>
</dbReference>
<keyword evidence="3" id="KW-1185">Reference proteome</keyword>
<dbReference type="EMBL" id="NXLQ01000027">
    <property type="protein sequence ID" value="RDU62930.1"/>
    <property type="molecule type" value="Genomic_DNA"/>
</dbReference>
<dbReference type="SUPFAM" id="SSF49879">
    <property type="entry name" value="SMAD/FHA domain"/>
    <property type="match status" value="1"/>
</dbReference>
<dbReference type="InterPro" id="IPR000253">
    <property type="entry name" value="FHA_dom"/>
</dbReference>
<dbReference type="InterPro" id="IPR008984">
    <property type="entry name" value="SMAD_FHA_dom_sf"/>
</dbReference>
<comment type="caution">
    <text evidence="2">The sequence shown here is derived from an EMBL/GenBank/DDBJ whole genome shotgun (WGS) entry which is preliminary data.</text>
</comment>
<reference evidence="2 3" key="1">
    <citation type="submission" date="2018-04" db="EMBL/GenBank/DDBJ databases">
        <title>Novel Campyloabacter and Helicobacter Species and Strains.</title>
        <authorList>
            <person name="Mannion A.J."/>
            <person name="Shen Z."/>
            <person name="Fox J.G."/>
        </authorList>
    </citation>
    <scope>NUCLEOTIDE SEQUENCE [LARGE SCALE GENOMIC DNA]</scope>
    <source>
        <strain evidence="2 3">MIT 17-337</strain>
    </source>
</reference>
<gene>
    <name evidence="2" type="ORF">CQA53_08925</name>
</gene>
<accession>A0A3D8ICW9</accession>
<dbReference type="RefSeq" id="WP_115543656.1">
    <property type="nucleotide sequence ID" value="NZ_NXLQ01000027.1"/>
</dbReference>
<dbReference type="OrthoDB" id="5353961at2"/>
<evidence type="ECO:0000313" key="2">
    <source>
        <dbReference type="EMBL" id="RDU62930.1"/>
    </source>
</evidence>
<dbReference type="AlphaFoldDB" id="A0A3D8ICW9"/>
<sequence length="297" mass="33493">MEQIALQIKNIDKVKQCNMKHYIINEDGGSIGSGNECGFVLQSINGKIQAKHAEISFEEGSFVITCVEDSEIFYNDSFSKLALGYEVAINFGDTLKIGDVELLCISPDTIDTTLEYHKEDIKEVQTYNKLDNITIEPKGKVDGINLESTNMLDDTIHNLNDTLEIAPKQHITSDIINKDKDITITKTNLKSFIRHTIDKLFTPPIKRDSTSHSSKDKNMQDIEAIIENIPLLQSNKIINLLVLTLMIKELDTPIFEEISGISFVEYITQILQDAIEGNKEQIEQVLLKALSKYLSKQ</sequence>
<organism evidence="2 3">
    <name type="scientific">Helicobacter didelphidarum</name>
    <dbReference type="NCBI Taxonomy" id="2040648"/>
    <lineage>
        <taxon>Bacteria</taxon>
        <taxon>Pseudomonadati</taxon>
        <taxon>Campylobacterota</taxon>
        <taxon>Epsilonproteobacteria</taxon>
        <taxon>Campylobacterales</taxon>
        <taxon>Helicobacteraceae</taxon>
        <taxon>Helicobacter</taxon>
    </lineage>
</organism>
<dbReference type="Pfam" id="PF00498">
    <property type="entry name" value="FHA"/>
    <property type="match status" value="1"/>
</dbReference>
<feature type="domain" description="FHA" evidence="1">
    <location>
        <begin position="30"/>
        <end position="98"/>
    </location>
</feature>
<name>A0A3D8ICW9_9HELI</name>
<dbReference type="Gene3D" id="2.60.200.20">
    <property type="match status" value="1"/>
</dbReference>
<protein>
    <recommendedName>
        <fullName evidence="1">FHA domain-containing protein</fullName>
    </recommendedName>
</protein>
<evidence type="ECO:0000313" key="3">
    <source>
        <dbReference type="Proteomes" id="UP000256379"/>
    </source>
</evidence>
<proteinExistence type="predicted"/>